<dbReference type="GO" id="GO:0046872">
    <property type="term" value="F:metal ion binding"/>
    <property type="evidence" value="ECO:0007669"/>
    <property type="project" value="UniProtKB-UniRule"/>
</dbReference>
<dbReference type="GO" id="GO:0005737">
    <property type="term" value="C:cytoplasm"/>
    <property type="evidence" value="ECO:0007669"/>
    <property type="project" value="TreeGrafter"/>
</dbReference>
<keyword evidence="7" id="KW-0175">Coiled coil</keyword>
<evidence type="ECO:0000256" key="3">
    <source>
        <dbReference type="ARBA" id="ARBA00022112"/>
    </source>
</evidence>
<dbReference type="InterPro" id="IPR015867">
    <property type="entry name" value="N-reg_PII/ATP_PRibTrfase_C"/>
</dbReference>
<dbReference type="InterPro" id="IPR017221">
    <property type="entry name" value="DUF34/NIF3_bac"/>
</dbReference>
<dbReference type="NCBIfam" id="TIGR00486">
    <property type="entry name" value="YbgI_SA1388"/>
    <property type="match status" value="1"/>
</dbReference>
<dbReference type="InterPro" id="IPR002678">
    <property type="entry name" value="DUF34/NIF3"/>
</dbReference>
<dbReference type="InterPro" id="IPR036069">
    <property type="entry name" value="DUF34/NIF3_sf"/>
</dbReference>
<dbReference type="PANTHER" id="PTHR13799">
    <property type="entry name" value="NGG1 INTERACTING FACTOR 3"/>
    <property type="match status" value="1"/>
</dbReference>
<dbReference type="AlphaFoldDB" id="A0A1M6F900"/>
<dbReference type="OrthoDB" id="9792792at2"/>
<evidence type="ECO:0000256" key="4">
    <source>
        <dbReference type="ARBA" id="ARBA00022723"/>
    </source>
</evidence>
<dbReference type="EMBL" id="FQZT01000003">
    <property type="protein sequence ID" value="SHI94155.1"/>
    <property type="molecule type" value="Genomic_DNA"/>
</dbReference>
<dbReference type="SUPFAM" id="SSF102705">
    <property type="entry name" value="NIF3 (NGG1p interacting factor 3)-like"/>
    <property type="match status" value="1"/>
</dbReference>
<evidence type="ECO:0000313" key="9">
    <source>
        <dbReference type="Proteomes" id="UP000184171"/>
    </source>
</evidence>
<proteinExistence type="inferred from homology"/>
<evidence type="ECO:0000256" key="2">
    <source>
        <dbReference type="ARBA" id="ARBA00011643"/>
    </source>
</evidence>
<keyword evidence="4 5" id="KW-0479">Metal-binding</keyword>
<evidence type="ECO:0000313" key="8">
    <source>
        <dbReference type="EMBL" id="SHI94155.1"/>
    </source>
</evidence>
<reference evidence="8 9" key="1">
    <citation type="submission" date="2016-11" db="EMBL/GenBank/DDBJ databases">
        <authorList>
            <person name="Jaros S."/>
            <person name="Januszkiewicz K."/>
            <person name="Wedrychowicz H."/>
        </authorList>
    </citation>
    <scope>NUCLEOTIDE SEQUENCE [LARGE SCALE GENOMIC DNA]</scope>
    <source>
        <strain evidence="8 9">DSM 5091</strain>
    </source>
</reference>
<evidence type="ECO:0000256" key="7">
    <source>
        <dbReference type="SAM" id="Coils"/>
    </source>
</evidence>
<dbReference type="PANTHER" id="PTHR13799:SF14">
    <property type="entry name" value="GTP CYCLOHYDROLASE 1 TYPE 2 HOMOLOG"/>
    <property type="match status" value="1"/>
</dbReference>
<sequence length="376" mass="40802">MAKQKIARLADLVGLLNGLYAPSLAEDWDNVGLQLGDPTTEIERILVCLDAEERALDEAERAAAKLVISHHPLIFKGLKRLTPADEPGRVIFRAIRNNIAIYSAHTNLDRAADGLNDWLAARLGLENCTPVERPQAGGYYKLVVYVPKGHEQEMMTALFAAGAGHIGEYDHCSFRTEGTGSFRGNDSTDPFIGQPGELEQTSEYRLETIVPGAALAKVVARMIKTHPYEEVAYDLIPLANTRSDIGLGRIGRLPQKVTLKAFAEQVKQQLNLPALRLVGDQGMGIEKVAVCGGSGASLLGDAIRLGADCLVTGDVKYHDAQRARSEGLALIDAGHFATEQIMVAELASRVRQALAERQLPVEVIEMTGEQDPFITC</sequence>
<evidence type="ECO:0000256" key="5">
    <source>
        <dbReference type="PIRNR" id="PIRNR037489"/>
    </source>
</evidence>
<dbReference type="Gene3D" id="3.40.1390.30">
    <property type="entry name" value="NIF3 (NGG1p interacting factor 3)-like"/>
    <property type="match status" value="1"/>
</dbReference>
<name>A0A1M6F900_MALRU</name>
<evidence type="ECO:0000256" key="1">
    <source>
        <dbReference type="ARBA" id="ARBA00006964"/>
    </source>
</evidence>
<organism evidence="8 9">
    <name type="scientific">Malonomonas rubra DSM 5091</name>
    <dbReference type="NCBI Taxonomy" id="1122189"/>
    <lineage>
        <taxon>Bacteria</taxon>
        <taxon>Pseudomonadati</taxon>
        <taxon>Thermodesulfobacteriota</taxon>
        <taxon>Desulfuromonadia</taxon>
        <taxon>Desulfuromonadales</taxon>
        <taxon>Geopsychrobacteraceae</taxon>
        <taxon>Malonomonas</taxon>
    </lineage>
</organism>
<comment type="similarity">
    <text evidence="1 5">Belongs to the GTP cyclohydrolase I type 2/NIF3 family.</text>
</comment>
<feature type="binding site" evidence="6">
    <location>
        <position position="335"/>
    </location>
    <ligand>
        <name>a divalent metal cation</name>
        <dbReference type="ChEBI" id="CHEBI:60240"/>
        <label>1</label>
    </ligand>
</feature>
<dbReference type="Pfam" id="PF01784">
    <property type="entry name" value="DUF34_NIF3"/>
    <property type="match status" value="1"/>
</dbReference>
<feature type="binding site" evidence="6">
    <location>
        <position position="70"/>
    </location>
    <ligand>
        <name>a divalent metal cation</name>
        <dbReference type="ChEBI" id="CHEBI:60240"/>
        <label>1</label>
    </ligand>
</feature>
<dbReference type="PIRSF" id="PIRSF037489">
    <property type="entry name" value="UCP037489_NIF3_YqfO"/>
    <property type="match status" value="1"/>
</dbReference>
<gene>
    <name evidence="8" type="ORF">SAMN02745165_01195</name>
</gene>
<feature type="binding site" evidence="6">
    <location>
        <position position="109"/>
    </location>
    <ligand>
        <name>a divalent metal cation</name>
        <dbReference type="ChEBI" id="CHEBI:60240"/>
        <label>1</label>
    </ligand>
</feature>
<feature type="binding site" evidence="6">
    <location>
        <position position="339"/>
    </location>
    <ligand>
        <name>a divalent metal cation</name>
        <dbReference type="ChEBI" id="CHEBI:60240"/>
        <label>1</label>
    </ligand>
</feature>
<evidence type="ECO:0000256" key="6">
    <source>
        <dbReference type="PIRSR" id="PIRSR602678-1"/>
    </source>
</evidence>
<keyword evidence="9" id="KW-1185">Reference proteome</keyword>
<dbReference type="RefSeq" id="WP_072906752.1">
    <property type="nucleotide sequence ID" value="NZ_FQZT01000003.1"/>
</dbReference>
<dbReference type="FunFam" id="3.30.70.120:FF:000006">
    <property type="entry name" value="GTP cyclohydrolase 1 type 2 homolog"/>
    <property type="match status" value="1"/>
</dbReference>
<feature type="coiled-coil region" evidence="7">
    <location>
        <begin position="42"/>
        <end position="69"/>
    </location>
</feature>
<protein>
    <recommendedName>
        <fullName evidence="3 5">GTP cyclohydrolase 1 type 2 homolog</fullName>
    </recommendedName>
</protein>
<dbReference type="Gene3D" id="3.30.70.120">
    <property type="match status" value="1"/>
</dbReference>
<dbReference type="STRING" id="1122189.SAMN02745165_01195"/>
<comment type="subunit">
    <text evidence="2">Homohexamer.</text>
</comment>
<feature type="binding site" evidence="6">
    <location>
        <position position="71"/>
    </location>
    <ligand>
        <name>a divalent metal cation</name>
        <dbReference type="ChEBI" id="CHEBI:60240"/>
        <label>1</label>
    </ligand>
</feature>
<accession>A0A1M6F900</accession>
<dbReference type="Proteomes" id="UP000184171">
    <property type="component" value="Unassembled WGS sequence"/>
</dbReference>
<dbReference type="FunFam" id="3.40.1390.30:FF:000001">
    <property type="entry name" value="GTP cyclohydrolase 1 type 2"/>
    <property type="match status" value="1"/>
</dbReference>